<name>A0A9D9N010_9BACT</name>
<dbReference type="InterPro" id="IPR021458">
    <property type="entry name" value="Rv0495c"/>
</dbReference>
<comment type="caution">
    <text evidence="2">The sequence shown here is derived from an EMBL/GenBank/DDBJ whole genome shotgun (WGS) entry which is preliminary data.</text>
</comment>
<dbReference type="EMBL" id="JADIMK010000045">
    <property type="protein sequence ID" value="MBO8455672.1"/>
    <property type="molecule type" value="Genomic_DNA"/>
</dbReference>
<reference evidence="2" key="2">
    <citation type="journal article" date="2021" name="PeerJ">
        <title>Extensive microbial diversity within the chicken gut microbiome revealed by metagenomics and culture.</title>
        <authorList>
            <person name="Gilroy R."/>
            <person name="Ravi A."/>
            <person name="Getino M."/>
            <person name="Pursley I."/>
            <person name="Horton D.L."/>
            <person name="Alikhan N.F."/>
            <person name="Baker D."/>
            <person name="Gharbi K."/>
            <person name="Hall N."/>
            <person name="Watson M."/>
            <person name="Adriaenssens E.M."/>
            <person name="Foster-Nyarko E."/>
            <person name="Jarju S."/>
            <person name="Secka A."/>
            <person name="Antonio M."/>
            <person name="Oren A."/>
            <person name="Chaudhuri R.R."/>
            <person name="La Ragione R."/>
            <person name="Hildebrand F."/>
            <person name="Pallen M.J."/>
        </authorList>
    </citation>
    <scope>NUCLEOTIDE SEQUENCE</scope>
    <source>
        <strain evidence="2">B1-3475</strain>
    </source>
</reference>
<protein>
    <submittedName>
        <fullName evidence="2">DUF3109 family protein</fullName>
    </submittedName>
</protein>
<dbReference type="Proteomes" id="UP000823617">
    <property type="component" value="Unassembled WGS sequence"/>
</dbReference>
<gene>
    <name evidence="2" type="ORF">IAC08_04640</name>
</gene>
<reference evidence="2" key="1">
    <citation type="submission" date="2020-10" db="EMBL/GenBank/DDBJ databases">
        <authorList>
            <person name="Gilroy R."/>
        </authorList>
    </citation>
    <scope>NUCLEOTIDE SEQUENCE</scope>
    <source>
        <strain evidence="2">B1-3475</strain>
    </source>
</reference>
<dbReference type="AlphaFoldDB" id="A0A9D9N010"/>
<dbReference type="Pfam" id="PF11307">
    <property type="entry name" value="DUF3109"/>
    <property type="match status" value="1"/>
</dbReference>
<evidence type="ECO:0000256" key="1">
    <source>
        <dbReference type="ARBA" id="ARBA00093770"/>
    </source>
</evidence>
<accession>A0A9D9N010</accession>
<organism evidence="2 3">
    <name type="scientific">Candidatus Cryptobacteroides intestinigallinarum</name>
    <dbReference type="NCBI Taxonomy" id="2840767"/>
    <lineage>
        <taxon>Bacteria</taxon>
        <taxon>Pseudomonadati</taxon>
        <taxon>Bacteroidota</taxon>
        <taxon>Bacteroidia</taxon>
        <taxon>Bacteroidales</taxon>
        <taxon>Candidatus Cryptobacteroides</taxon>
    </lineage>
</organism>
<evidence type="ECO:0000313" key="3">
    <source>
        <dbReference type="Proteomes" id="UP000823617"/>
    </source>
</evidence>
<evidence type="ECO:0000313" key="2">
    <source>
        <dbReference type="EMBL" id="MBO8455672.1"/>
    </source>
</evidence>
<comment type="similarity">
    <text evidence="1">Belongs to the Rv0495c family.</text>
</comment>
<proteinExistence type="inferred from homology"/>
<sequence length="193" mass="22153">MIQIDDCLVSEEILTEYFSCDYGKCKGCCCIIGDSGAPLDECEPEAIEKNYPLFSPLMRPQGRKAVEEKGFFEIDVDGDMVTPLVPGSEECAYTCFDKDGNCFCSMERQWFAGKGDFRKPISCWLYPIRVSVLGNGMRALNLHRWDICRNAYEKGRKEGIRVFEFLREPLERYFGEDFYSALSEASRIFDARE</sequence>